<feature type="transmembrane region" description="Helical" evidence="7">
    <location>
        <begin position="58"/>
        <end position="77"/>
    </location>
</feature>
<dbReference type="AlphaFoldDB" id="A0A6G1JM17"/>
<reference evidence="8" key="1">
    <citation type="journal article" date="2020" name="Stud. Mycol.">
        <title>101 Dothideomycetes genomes: a test case for predicting lifestyles and emergence of pathogens.</title>
        <authorList>
            <person name="Haridas S."/>
            <person name="Albert R."/>
            <person name="Binder M."/>
            <person name="Bloem J."/>
            <person name="Labutti K."/>
            <person name="Salamov A."/>
            <person name="Andreopoulos B."/>
            <person name="Baker S."/>
            <person name="Barry K."/>
            <person name="Bills G."/>
            <person name="Bluhm B."/>
            <person name="Cannon C."/>
            <person name="Castanera R."/>
            <person name="Culley D."/>
            <person name="Daum C."/>
            <person name="Ezra D."/>
            <person name="Gonzalez J."/>
            <person name="Henrissat B."/>
            <person name="Kuo A."/>
            <person name="Liang C."/>
            <person name="Lipzen A."/>
            <person name="Lutzoni F."/>
            <person name="Magnuson J."/>
            <person name="Mondo S."/>
            <person name="Nolan M."/>
            <person name="Ohm R."/>
            <person name="Pangilinan J."/>
            <person name="Park H.-J."/>
            <person name="Ramirez L."/>
            <person name="Alfaro M."/>
            <person name="Sun H."/>
            <person name="Tritt A."/>
            <person name="Yoshinaga Y."/>
            <person name="Zwiers L.-H."/>
            <person name="Turgeon B."/>
            <person name="Goodwin S."/>
            <person name="Spatafora J."/>
            <person name="Crous P."/>
            <person name="Grigoriev I."/>
        </authorList>
    </citation>
    <scope>NUCLEOTIDE SEQUENCE</scope>
    <source>
        <strain evidence="8">CBS 122367</strain>
    </source>
</reference>
<dbReference type="EMBL" id="MU005570">
    <property type="protein sequence ID" value="KAF2691199.1"/>
    <property type="molecule type" value="Genomic_DNA"/>
</dbReference>
<sequence length="167" mass="18184">MLGGFAAGALACLLRAHTNIRNYHHGIFQQLRLLALYVCVTFAIGDDSNTPPGSGMSALIYGFMTYVLSITMGSNGLGISPARDLGPRCVAWWVGYGRATFSTGWWAYGPIAAGLTGSFFGALIYEVFIFVGGESPVNYRWPTPGDIKWRAKSRKDEAKQKLQKLPV</sequence>
<dbReference type="InterPro" id="IPR000425">
    <property type="entry name" value="MIP"/>
</dbReference>
<evidence type="ECO:0000256" key="1">
    <source>
        <dbReference type="ARBA" id="ARBA00004141"/>
    </source>
</evidence>
<dbReference type="SUPFAM" id="SSF81338">
    <property type="entry name" value="Aquaporin-like"/>
    <property type="match status" value="1"/>
</dbReference>
<evidence type="ECO:0000256" key="4">
    <source>
        <dbReference type="ARBA" id="ARBA00022692"/>
    </source>
</evidence>
<evidence type="ECO:0000256" key="3">
    <source>
        <dbReference type="ARBA" id="ARBA00022448"/>
    </source>
</evidence>
<evidence type="ECO:0000256" key="6">
    <source>
        <dbReference type="ARBA" id="ARBA00023136"/>
    </source>
</evidence>
<dbReference type="Gene3D" id="1.20.1080.10">
    <property type="entry name" value="Glycerol uptake facilitator protein"/>
    <property type="match status" value="1"/>
</dbReference>
<dbReference type="Proteomes" id="UP000799291">
    <property type="component" value="Unassembled WGS sequence"/>
</dbReference>
<keyword evidence="9" id="KW-1185">Reference proteome</keyword>
<dbReference type="PANTHER" id="PTHR43829:SF24">
    <property type="entry name" value="MIP AQUAPORIN (EUROFUNG)"/>
    <property type="match status" value="1"/>
</dbReference>
<evidence type="ECO:0000256" key="5">
    <source>
        <dbReference type="ARBA" id="ARBA00022989"/>
    </source>
</evidence>
<feature type="transmembrane region" description="Helical" evidence="7">
    <location>
        <begin position="26"/>
        <end position="46"/>
    </location>
</feature>
<dbReference type="InterPro" id="IPR023271">
    <property type="entry name" value="Aquaporin-like"/>
</dbReference>
<dbReference type="OrthoDB" id="3222at2759"/>
<dbReference type="GO" id="GO:0005886">
    <property type="term" value="C:plasma membrane"/>
    <property type="evidence" value="ECO:0007669"/>
    <property type="project" value="TreeGrafter"/>
</dbReference>
<dbReference type="PANTHER" id="PTHR43829">
    <property type="entry name" value="AQUAPORIN OR AQUAGLYCEROPORIN RELATED"/>
    <property type="match status" value="1"/>
</dbReference>
<keyword evidence="4 7" id="KW-0812">Transmembrane</keyword>
<dbReference type="InterPro" id="IPR050363">
    <property type="entry name" value="MIP/Aquaporin"/>
</dbReference>
<organism evidence="8 9">
    <name type="scientific">Lentithecium fluviatile CBS 122367</name>
    <dbReference type="NCBI Taxonomy" id="1168545"/>
    <lineage>
        <taxon>Eukaryota</taxon>
        <taxon>Fungi</taxon>
        <taxon>Dikarya</taxon>
        <taxon>Ascomycota</taxon>
        <taxon>Pezizomycotina</taxon>
        <taxon>Dothideomycetes</taxon>
        <taxon>Pleosporomycetidae</taxon>
        <taxon>Pleosporales</taxon>
        <taxon>Massarineae</taxon>
        <taxon>Lentitheciaceae</taxon>
        <taxon>Lentithecium</taxon>
    </lineage>
</organism>
<protein>
    <recommendedName>
        <fullName evidence="10">Aquaporin-like protein</fullName>
    </recommendedName>
</protein>
<comment type="subcellular location">
    <subcellularLocation>
        <location evidence="1">Membrane</location>
        <topology evidence="1">Multi-pass membrane protein</topology>
    </subcellularLocation>
</comment>
<dbReference type="GO" id="GO:0015250">
    <property type="term" value="F:water channel activity"/>
    <property type="evidence" value="ECO:0007669"/>
    <property type="project" value="TreeGrafter"/>
</dbReference>
<evidence type="ECO:0008006" key="10">
    <source>
        <dbReference type="Google" id="ProtNLM"/>
    </source>
</evidence>
<accession>A0A6G1JM17</accession>
<evidence type="ECO:0000313" key="9">
    <source>
        <dbReference type="Proteomes" id="UP000799291"/>
    </source>
</evidence>
<feature type="transmembrane region" description="Helical" evidence="7">
    <location>
        <begin position="105"/>
        <end position="131"/>
    </location>
</feature>
<evidence type="ECO:0000256" key="7">
    <source>
        <dbReference type="SAM" id="Phobius"/>
    </source>
</evidence>
<proteinExistence type="inferred from homology"/>
<dbReference type="Pfam" id="PF00230">
    <property type="entry name" value="MIP"/>
    <property type="match status" value="1"/>
</dbReference>
<keyword evidence="3" id="KW-0813">Transport</keyword>
<gene>
    <name evidence="8" type="ORF">K458DRAFT_426556</name>
</gene>
<evidence type="ECO:0000313" key="8">
    <source>
        <dbReference type="EMBL" id="KAF2691199.1"/>
    </source>
</evidence>
<evidence type="ECO:0000256" key="2">
    <source>
        <dbReference type="ARBA" id="ARBA00006175"/>
    </source>
</evidence>
<keyword evidence="6 7" id="KW-0472">Membrane</keyword>
<dbReference type="GO" id="GO:0015254">
    <property type="term" value="F:glycerol channel activity"/>
    <property type="evidence" value="ECO:0007669"/>
    <property type="project" value="TreeGrafter"/>
</dbReference>
<comment type="similarity">
    <text evidence="2">Belongs to the MIP/aquaporin (TC 1.A.8) family.</text>
</comment>
<keyword evidence="5 7" id="KW-1133">Transmembrane helix</keyword>
<name>A0A6G1JM17_9PLEO</name>